<name>A0ACC0KDG3_CHOFU</name>
<proteinExistence type="predicted"/>
<reference evidence="1 2" key="1">
    <citation type="journal article" date="2022" name="Genome Biol. Evol.">
        <title>The Spruce Budworm Genome: Reconstructing the Evolutionary History of Antifreeze Proteins.</title>
        <authorList>
            <person name="Beliveau C."/>
            <person name="Gagne P."/>
            <person name="Picq S."/>
            <person name="Vernygora O."/>
            <person name="Keeling C.I."/>
            <person name="Pinkney K."/>
            <person name="Doucet D."/>
            <person name="Wen F."/>
            <person name="Johnston J.S."/>
            <person name="Maaroufi H."/>
            <person name="Boyle B."/>
            <person name="Laroche J."/>
            <person name="Dewar K."/>
            <person name="Juretic N."/>
            <person name="Blackburn G."/>
            <person name="Nisole A."/>
            <person name="Brunet B."/>
            <person name="Brandao M."/>
            <person name="Lumley L."/>
            <person name="Duan J."/>
            <person name="Quan G."/>
            <person name="Lucarotti C.J."/>
            <person name="Roe A.D."/>
            <person name="Sperling F.A.H."/>
            <person name="Levesque R.C."/>
            <person name="Cusson M."/>
        </authorList>
    </citation>
    <scope>NUCLEOTIDE SEQUENCE [LARGE SCALE GENOMIC DNA]</scope>
    <source>
        <strain evidence="1">Glfc:IPQL:Cfum</strain>
    </source>
</reference>
<protein>
    <submittedName>
        <fullName evidence="1">Uncharacterized protein</fullName>
    </submittedName>
</protein>
<organism evidence="1 2">
    <name type="scientific">Choristoneura fumiferana</name>
    <name type="common">Spruce budworm moth</name>
    <name type="synonym">Archips fumiferana</name>
    <dbReference type="NCBI Taxonomy" id="7141"/>
    <lineage>
        <taxon>Eukaryota</taxon>
        <taxon>Metazoa</taxon>
        <taxon>Ecdysozoa</taxon>
        <taxon>Arthropoda</taxon>
        <taxon>Hexapoda</taxon>
        <taxon>Insecta</taxon>
        <taxon>Pterygota</taxon>
        <taxon>Neoptera</taxon>
        <taxon>Endopterygota</taxon>
        <taxon>Lepidoptera</taxon>
        <taxon>Glossata</taxon>
        <taxon>Ditrysia</taxon>
        <taxon>Tortricoidea</taxon>
        <taxon>Tortricidae</taxon>
        <taxon>Tortricinae</taxon>
        <taxon>Choristoneura</taxon>
    </lineage>
</organism>
<dbReference type="EMBL" id="CM046105">
    <property type="protein sequence ID" value="KAI8434572.1"/>
    <property type="molecule type" value="Genomic_DNA"/>
</dbReference>
<gene>
    <name evidence="1" type="ORF">MSG28_003118</name>
</gene>
<keyword evidence="2" id="KW-1185">Reference proteome</keyword>
<dbReference type="Proteomes" id="UP001064048">
    <property type="component" value="Chromosome 5"/>
</dbReference>
<comment type="caution">
    <text evidence="1">The sequence shown here is derived from an EMBL/GenBank/DDBJ whole genome shotgun (WGS) entry which is preliminary data.</text>
</comment>
<accession>A0ACC0KDG3</accession>
<evidence type="ECO:0000313" key="2">
    <source>
        <dbReference type="Proteomes" id="UP001064048"/>
    </source>
</evidence>
<evidence type="ECO:0000313" key="1">
    <source>
        <dbReference type="EMBL" id="KAI8434572.1"/>
    </source>
</evidence>
<sequence length="191" mass="22274">MIPFLFTLKSYFRVFPLSLSESHYWRVLIDPSQGISEAPLPLEPYDEKSLQSRPDEALQGTYREPAYNMDPLGKMLRKNWPQQQLQKRVLELFGRITSVHQNVPEIWQLYSDLSPSYLLKAQRLLKAYRGYTQEAEDKDKAQADQQLSSARLTGQAVLRAAEKQAWPENKDALERLTEMFNKVTEYMKSVM</sequence>